<gene>
    <name evidence="8" type="ORF">MNBD_GAMMA14-2262</name>
</gene>
<keyword evidence="3" id="KW-0285">Flavoprotein</keyword>
<dbReference type="AlphaFoldDB" id="A0A3B0YP14"/>
<comment type="similarity">
    <text evidence="2">Belongs to the UbiH/COQ6 family.</text>
</comment>
<evidence type="ECO:0000256" key="3">
    <source>
        <dbReference type="ARBA" id="ARBA00022630"/>
    </source>
</evidence>
<dbReference type="GO" id="GO:0071949">
    <property type="term" value="F:FAD binding"/>
    <property type="evidence" value="ECO:0007669"/>
    <property type="project" value="InterPro"/>
</dbReference>
<dbReference type="InterPro" id="IPR036188">
    <property type="entry name" value="FAD/NAD-bd_sf"/>
</dbReference>
<evidence type="ECO:0000256" key="5">
    <source>
        <dbReference type="ARBA" id="ARBA00023002"/>
    </source>
</evidence>
<sequence>MASPQQTGFDIVISGAGLVGLALAAALGRDGFSVAILETREPEHDWPAGSIDLRVYAISRASQRLFESLGAWSSIEPLAQPYRDMQVWDAGSDGEVHFDSAELGEPDLGHIIESRVIEHALLDVVENLETVTRLCPASLQGFEENEGRQCIELEDGTSLTAQLLVGADGKQSRVRDLAGIHVQVSDYGQQALVAVVETEKPHQETAWQRFLPSGPLAFLPLHDGRCSIVWSATSDKARNLLALDDSSFCHALGEAFEYRLGKVTGVDKRVLFPLQGQSAKAYVQPGMALVGDAAHVVHPLAGQGVNLGLKDVQALAETLHLAREQGRNPGAFSVLRRYERARRGDNQLTLATMSGFKQLFGSTQAPVRYARGLGMKLFDRVTPIKTQIIRSAMGL</sequence>
<evidence type="ECO:0000313" key="8">
    <source>
        <dbReference type="EMBL" id="VAW82605.1"/>
    </source>
</evidence>
<dbReference type="InterPro" id="IPR002938">
    <property type="entry name" value="FAD-bd"/>
</dbReference>
<dbReference type="GO" id="GO:0006744">
    <property type="term" value="P:ubiquinone biosynthetic process"/>
    <property type="evidence" value="ECO:0007669"/>
    <property type="project" value="InterPro"/>
</dbReference>
<dbReference type="PANTHER" id="PTHR43876:SF7">
    <property type="entry name" value="UBIQUINONE BIOSYNTHESIS MONOOXYGENASE COQ6, MITOCHONDRIAL"/>
    <property type="match status" value="1"/>
</dbReference>
<evidence type="ECO:0000256" key="2">
    <source>
        <dbReference type="ARBA" id="ARBA00005349"/>
    </source>
</evidence>
<dbReference type="InterPro" id="IPR010971">
    <property type="entry name" value="UbiH/COQ6"/>
</dbReference>
<evidence type="ECO:0000256" key="4">
    <source>
        <dbReference type="ARBA" id="ARBA00022827"/>
    </source>
</evidence>
<evidence type="ECO:0000256" key="1">
    <source>
        <dbReference type="ARBA" id="ARBA00001974"/>
    </source>
</evidence>
<evidence type="ECO:0000256" key="6">
    <source>
        <dbReference type="ARBA" id="ARBA00023033"/>
    </source>
</evidence>
<protein>
    <submittedName>
        <fullName evidence="8">2-polyprenylphenol hydroxylase</fullName>
    </submittedName>
</protein>
<evidence type="ECO:0000259" key="7">
    <source>
        <dbReference type="Pfam" id="PF01494"/>
    </source>
</evidence>
<dbReference type="PANTHER" id="PTHR43876">
    <property type="entry name" value="UBIQUINONE BIOSYNTHESIS MONOOXYGENASE COQ6, MITOCHONDRIAL"/>
    <property type="match status" value="1"/>
</dbReference>
<dbReference type="PROSITE" id="PS01304">
    <property type="entry name" value="UBIH"/>
    <property type="match status" value="1"/>
</dbReference>
<reference evidence="8" key="1">
    <citation type="submission" date="2018-06" db="EMBL/GenBank/DDBJ databases">
        <authorList>
            <person name="Zhirakovskaya E."/>
        </authorList>
    </citation>
    <scope>NUCLEOTIDE SEQUENCE</scope>
</reference>
<keyword evidence="5" id="KW-0560">Oxidoreductase</keyword>
<keyword evidence="6" id="KW-0503">Monooxygenase</keyword>
<dbReference type="PRINTS" id="PR00420">
    <property type="entry name" value="RNGMNOXGNASE"/>
</dbReference>
<comment type="cofactor">
    <cofactor evidence="1">
        <name>FAD</name>
        <dbReference type="ChEBI" id="CHEBI:57692"/>
    </cofactor>
</comment>
<dbReference type="GO" id="GO:0004497">
    <property type="term" value="F:monooxygenase activity"/>
    <property type="evidence" value="ECO:0007669"/>
    <property type="project" value="UniProtKB-KW"/>
</dbReference>
<organism evidence="8">
    <name type="scientific">hydrothermal vent metagenome</name>
    <dbReference type="NCBI Taxonomy" id="652676"/>
    <lineage>
        <taxon>unclassified sequences</taxon>
        <taxon>metagenomes</taxon>
        <taxon>ecological metagenomes</taxon>
    </lineage>
</organism>
<dbReference type="GO" id="GO:0016705">
    <property type="term" value="F:oxidoreductase activity, acting on paired donors, with incorporation or reduction of molecular oxygen"/>
    <property type="evidence" value="ECO:0007669"/>
    <property type="project" value="InterPro"/>
</dbReference>
<dbReference type="Gene3D" id="3.50.50.60">
    <property type="entry name" value="FAD/NAD(P)-binding domain"/>
    <property type="match status" value="2"/>
</dbReference>
<dbReference type="EMBL" id="UOFM01000478">
    <property type="protein sequence ID" value="VAW82605.1"/>
    <property type="molecule type" value="Genomic_DNA"/>
</dbReference>
<dbReference type="NCBIfam" id="TIGR01988">
    <property type="entry name" value="Ubi-OHases"/>
    <property type="match status" value="1"/>
</dbReference>
<feature type="domain" description="FAD-binding" evidence="7">
    <location>
        <begin position="10"/>
        <end position="342"/>
    </location>
</feature>
<name>A0A3B0YP14_9ZZZZ</name>
<proteinExistence type="inferred from homology"/>
<dbReference type="FunFam" id="3.50.50.60:FF:000021">
    <property type="entry name" value="Ubiquinone biosynthesis monooxygenase COQ6"/>
    <property type="match status" value="1"/>
</dbReference>
<dbReference type="SUPFAM" id="SSF51905">
    <property type="entry name" value="FAD/NAD(P)-binding domain"/>
    <property type="match status" value="1"/>
</dbReference>
<dbReference type="InterPro" id="IPR018168">
    <property type="entry name" value="Ubi_Hdrlase_CS"/>
</dbReference>
<keyword evidence="4" id="KW-0274">FAD</keyword>
<dbReference type="InterPro" id="IPR051205">
    <property type="entry name" value="UbiH/COQ6_monooxygenase"/>
</dbReference>
<dbReference type="Pfam" id="PF01494">
    <property type="entry name" value="FAD_binding_3"/>
    <property type="match status" value="1"/>
</dbReference>
<accession>A0A3B0YP14</accession>